<dbReference type="AlphaFoldDB" id="W1J549"/>
<name>W1J549_9GAMM</name>
<keyword evidence="2" id="KW-1185">Reference proteome</keyword>
<protein>
    <submittedName>
        <fullName evidence="1">Uncharacterized protein</fullName>
    </submittedName>
</protein>
<dbReference type="Proteomes" id="UP000019202">
    <property type="component" value="Unassembled WGS sequence"/>
</dbReference>
<evidence type="ECO:0000313" key="1">
    <source>
        <dbReference type="EMBL" id="CDL84961.1"/>
    </source>
</evidence>
<accession>W1J549</accession>
<evidence type="ECO:0000313" key="2">
    <source>
        <dbReference type="Proteomes" id="UP000019202"/>
    </source>
</evidence>
<proteinExistence type="predicted"/>
<organism evidence="1 2">
    <name type="scientific">Xenorhabdus szentirmaii DSM 16338</name>
    <dbReference type="NCBI Taxonomy" id="1427518"/>
    <lineage>
        <taxon>Bacteria</taxon>
        <taxon>Pseudomonadati</taxon>
        <taxon>Pseudomonadota</taxon>
        <taxon>Gammaproteobacteria</taxon>
        <taxon>Enterobacterales</taxon>
        <taxon>Morganellaceae</taxon>
        <taxon>Xenorhabdus</taxon>
    </lineage>
</organism>
<dbReference type="EMBL" id="CBXF010000121">
    <property type="protein sequence ID" value="CDL84961.1"/>
    <property type="molecule type" value="Genomic_DNA"/>
</dbReference>
<comment type="caution">
    <text evidence="1">The sequence shown here is derived from an EMBL/GenBank/DDBJ whole genome shotgun (WGS) entry which is preliminary data.</text>
</comment>
<reference evidence="1" key="1">
    <citation type="submission" date="2013-11" db="EMBL/GenBank/DDBJ databases">
        <title>Draft genome sequence and annotation of the entomopathogenic bacteria, Xenorhabdus cabanillasi strain JM26 and Xenorhabdus szentirmai strain DSM 16338.</title>
        <authorList>
            <person name="Gualtieri M."/>
            <person name="Ogier J.C."/>
            <person name="Pages S."/>
            <person name="Givaudan A."/>
            <person name="Gaudriault S."/>
        </authorList>
    </citation>
    <scope>NUCLEOTIDE SEQUENCE [LARGE SCALE GENOMIC DNA]</scope>
    <source>
        <strain evidence="1">DSM 16338</strain>
    </source>
</reference>
<gene>
    <name evidence="1" type="ORF">XSR1_60010</name>
</gene>
<sequence>MITITPMKAVLFYGDFLLKNDIVKIIVDMNKNTFNLWNIKIMK</sequence>